<evidence type="ECO:0000256" key="9">
    <source>
        <dbReference type="ARBA" id="ARBA00023167"/>
    </source>
</evidence>
<dbReference type="InterPro" id="IPR019811">
    <property type="entry name" value="HDH_CS"/>
</dbReference>
<comment type="pathway">
    <text evidence="2">Amino-acid biosynthesis; L-methionine biosynthesis via de novo pathway; L-homoserine from L-aspartate: step 3/3.</text>
</comment>
<evidence type="ECO:0000256" key="3">
    <source>
        <dbReference type="ARBA" id="ARBA00006753"/>
    </source>
</evidence>
<dbReference type="Pfam" id="PF00742">
    <property type="entry name" value="Homoserine_dh"/>
    <property type="match status" value="1"/>
</dbReference>
<evidence type="ECO:0000256" key="4">
    <source>
        <dbReference type="ARBA" id="ARBA00013213"/>
    </source>
</evidence>
<dbReference type="PANTHER" id="PTHR43331:SF1">
    <property type="entry name" value="HOMOSERINE DEHYDROGENASE"/>
    <property type="match status" value="1"/>
</dbReference>
<dbReference type="PROSITE" id="PS01042">
    <property type="entry name" value="HOMOSER_DHGENASE"/>
    <property type="match status" value="1"/>
</dbReference>
<feature type="active site" description="Proton donor" evidence="10">
    <location>
        <position position="232"/>
    </location>
</feature>
<dbReference type="AlphaFoldDB" id="A0A515EJV5"/>
<dbReference type="EMBL" id="CP036282">
    <property type="protein sequence ID" value="QDL52938.1"/>
    <property type="molecule type" value="Genomic_DNA"/>
</dbReference>
<dbReference type="UniPathway" id="UPA00051">
    <property type="reaction ID" value="UER00465"/>
</dbReference>
<protein>
    <recommendedName>
        <fullName evidence="5">Homoserine dehydrogenase</fullName>
        <ecNumber evidence="4">1.1.1.3</ecNumber>
    </recommendedName>
</protein>
<dbReference type="PANTHER" id="PTHR43331">
    <property type="entry name" value="HOMOSERINE DEHYDROGENASE"/>
    <property type="match status" value="1"/>
</dbReference>
<dbReference type="UniPathway" id="UPA00050">
    <property type="reaction ID" value="UER00063"/>
</dbReference>
<dbReference type="GO" id="GO:0009086">
    <property type="term" value="P:methionine biosynthetic process"/>
    <property type="evidence" value="ECO:0007669"/>
    <property type="project" value="UniProtKB-KW"/>
</dbReference>
<evidence type="ECO:0000256" key="2">
    <source>
        <dbReference type="ARBA" id="ARBA00005062"/>
    </source>
</evidence>
<dbReference type="FunFam" id="3.30.360.10:FF:000005">
    <property type="entry name" value="Homoserine dehydrogenase"/>
    <property type="match status" value="1"/>
</dbReference>
<evidence type="ECO:0000256" key="6">
    <source>
        <dbReference type="ARBA" id="ARBA00022605"/>
    </source>
</evidence>
<organism evidence="15 16">
    <name type="scientific">Rhodoferax aquaticus</name>
    <dbReference type="NCBI Taxonomy" id="2527691"/>
    <lineage>
        <taxon>Bacteria</taxon>
        <taxon>Pseudomonadati</taxon>
        <taxon>Pseudomonadota</taxon>
        <taxon>Betaproteobacteria</taxon>
        <taxon>Burkholderiales</taxon>
        <taxon>Comamonadaceae</taxon>
        <taxon>Rhodoferax</taxon>
    </lineage>
</organism>
<dbReference type="PIRSF" id="PIRSF000098">
    <property type="entry name" value="Homoser_dehydrog"/>
    <property type="match status" value="1"/>
</dbReference>
<feature type="binding site" evidence="11">
    <location>
        <position position="217"/>
    </location>
    <ligand>
        <name>L-homoserine</name>
        <dbReference type="ChEBI" id="CHEBI:57476"/>
    </ligand>
</feature>
<evidence type="ECO:0000259" key="13">
    <source>
        <dbReference type="Pfam" id="PF00742"/>
    </source>
</evidence>
<evidence type="ECO:0000313" key="16">
    <source>
        <dbReference type="Proteomes" id="UP000317365"/>
    </source>
</evidence>
<evidence type="ECO:0000256" key="5">
    <source>
        <dbReference type="ARBA" id="ARBA00013376"/>
    </source>
</evidence>
<dbReference type="InterPro" id="IPR036291">
    <property type="entry name" value="NAD(P)-bd_dom_sf"/>
</dbReference>
<keyword evidence="9" id="KW-0486">Methionine biosynthesis</keyword>
<evidence type="ECO:0000256" key="1">
    <source>
        <dbReference type="ARBA" id="ARBA00005056"/>
    </source>
</evidence>
<dbReference type="GO" id="GO:0050661">
    <property type="term" value="F:NADP binding"/>
    <property type="evidence" value="ECO:0007669"/>
    <property type="project" value="InterPro"/>
</dbReference>
<name>A0A515EJV5_9BURK</name>
<comment type="similarity">
    <text evidence="3 12">Belongs to the homoserine dehydrogenase family.</text>
</comment>
<dbReference type="Proteomes" id="UP000317365">
    <property type="component" value="Chromosome"/>
</dbReference>
<comment type="pathway">
    <text evidence="1">Amino-acid biosynthesis; L-threonine biosynthesis; L-threonine from L-aspartate: step 3/5.</text>
</comment>
<accession>A0A515EJV5</accession>
<keyword evidence="6" id="KW-0028">Amino-acid biosynthesis</keyword>
<gene>
    <name evidence="15" type="ORF">EXZ61_01420</name>
</gene>
<reference evidence="16" key="2">
    <citation type="journal article" date="2020" name="Int. J. Syst. Evol. Microbiol.">
        <title>Genomic insights into a novel species Rhodoferax aquaticus sp. nov., isolated from freshwater.</title>
        <authorList>
            <person name="Li T."/>
            <person name="Zhuo Y."/>
            <person name="Jin C.Z."/>
            <person name="Wu X."/>
            <person name="Ko S.R."/>
            <person name="Jin F.J."/>
            <person name="Ahn C.Y."/>
            <person name="Oh H.M."/>
            <person name="Lee H.G."/>
            <person name="Jin L."/>
        </authorList>
    </citation>
    <scope>NUCLEOTIDE SEQUENCE [LARGE SCALE GENOMIC DNA]</scope>
    <source>
        <strain evidence="16">Gr-4</strain>
    </source>
</reference>
<dbReference type="EC" id="1.1.1.3" evidence="4"/>
<keyword evidence="8" id="KW-0560">Oxidoreductase</keyword>
<keyword evidence="7" id="KW-0791">Threonine biosynthesis</keyword>
<sequence>MYQDPAFSRSNPHVAIPSATATSMPPSIAPLRVGLLGLGTVGLGTYTVLRRNADLIAMRTGQAIEVVAVAVRNTARAQALLAPEVTLLSDPFALVDLPEVDVVVEVLGGTTVAKDLVLRAIANGKHVVTANKALLAEHGNALFAAAQAQGVVLAYEGAVAVSIPIIKALREGLSANRIEWLAGIINGTSNFILSAMRTQGVSFAQALADAQAQGFAEADPTLDVEGGDAAHKLALLASNAFGTPLQFAQVHTQGITQLTGEDIDYAARLGYQVKLLGIAKRNEQGLELRVQPCLLPQDHLLAQVHGSMNAVMVKSDAAGLTMYYGAGAGSEQTASAVIADLVDLCRSARLPAPLRVPYLGIQASALKPLPVCNTGHAQSRFYVRFNIGAHTYSPTELLAQCHAAGLPKVELHSFSDKGEQLAVVLLTQALSPNALDAALAALRQVGAVRGAVHTLRLETLQ</sequence>
<dbReference type="NCBIfam" id="NF004976">
    <property type="entry name" value="PRK06349.1"/>
    <property type="match status" value="1"/>
</dbReference>
<evidence type="ECO:0000259" key="14">
    <source>
        <dbReference type="Pfam" id="PF03447"/>
    </source>
</evidence>
<dbReference type="Pfam" id="PF03447">
    <property type="entry name" value="NAD_binding_3"/>
    <property type="match status" value="1"/>
</dbReference>
<dbReference type="InterPro" id="IPR016204">
    <property type="entry name" value="HDH"/>
</dbReference>
<dbReference type="SUPFAM" id="SSF55347">
    <property type="entry name" value="Glyceraldehyde-3-phosphate dehydrogenase-like, C-terminal domain"/>
    <property type="match status" value="1"/>
</dbReference>
<dbReference type="Gene3D" id="3.40.50.720">
    <property type="entry name" value="NAD(P)-binding Rossmann-like Domain"/>
    <property type="match status" value="1"/>
</dbReference>
<keyword evidence="16" id="KW-1185">Reference proteome</keyword>
<evidence type="ECO:0000313" key="15">
    <source>
        <dbReference type="EMBL" id="QDL52938.1"/>
    </source>
</evidence>
<dbReference type="KEGG" id="rhg:EXZ61_01420"/>
<dbReference type="RefSeq" id="WP_142808391.1">
    <property type="nucleotide sequence ID" value="NZ_CP036282.1"/>
</dbReference>
<dbReference type="InterPro" id="IPR005106">
    <property type="entry name" value="Asp/hSer_DH_NAD-bd"/>
</dbReference>
<dbReference type="Gene3D" id="3.30.70.260">
    <property type="match status" value="1"/>
</dbReference>
<evidence type="ECO:0000256" key="11">
    <source>
        <dbReference type="PIRSR" id="PIRSR000098-2"/>
    </source>
</evidence>
<feature type="binding site" evidence="11">
    <location>
        <position position="132"/>
    </location>
    <ligand>
        <name>NADPH</name>
        <dbReference type="ChEBI" id="CHEBI:57783"/>
    </ligand>
</feature>
<feature type="domain" description="Aspartate/homoserine dehydrogenase NAD-binding" evidence="14">
    <location>
        <begin position="37"/>
        <end position="156"/>
    </location>
</feature>
<dbReference type="GO" id="GO:0004412">
    <property type="term" value="F:homoserine dehydrogenase activity"/>
    <property type="evidence" value="ECO:0007669"/>
    <property type="project" value="UniProtKB-EC"/>
</dbReference>
<reference evidence="16" key="1">
    <citation type="submission" date="2019-02" db="EMBL/GenBank/DDBJ databases">
        <title>Complete genome sequence of Rhodoferax sp. Gr-4.</title>
        <authorList>
            <person name="Jin L."/>
        </authorList>
    </citation>
    <scope>NUCLEOTIDE SEQUENCE [LARGE SCALE GENOMIC DNA]</scope>
    <source>
        <strain evidence="16">Gr-4</strain>
    </source>
</reference>
<dbReference type="InterPro" id="IPR001342">
    <property type="entry name" value="HDH_cat"/>
</dbReference>
<evidence type="ECO:0000256" key="8">
    <source>
        <dbReference type="ARBA" id="ARBA00023002"/>
    </source>
</evidence>
<dbReference type="SUPFAM" id="SSF51735">
    <property type="entry name" value="NAD(P)-binding Rossmann-fold domains"/>
    <property type="match status" value="1"/>
</dbReference>
<feature type="domain" description="Homoserine dehydrogenase catalytic" evidence="13">
    <location>
        <begin position="164"/>
        <end position="342"/>
    </location>
</feature>
<evidence type="ECO:0000256" key="12">
    <source>
        <dbReference type="RuleBase" id="RU004171"/>
    </source>
</evidence>
<evidence type="ECO:0000256" key="7">
    <source>
        <dbReference type="ARBA" id="ARBA00022697"/>
    </source>
</evidence>
<evidence type="ECO:0000256" key="10">
    <source>
        <dbReference type="PIRSR" id="PIRSR000098-1"/>
    </source>
</evidence>
<keyword evidence="11" id="KW-0521">NADP</keyword>
<proteinExistence type="inferred from homology"/>
<dbReference type="GO" id="GO:0009088">
    <property type="term" value="P:threonine biosynthetic process"/>
    <property type="evidence" value="ECO:0007669"/>
    <property type="project" value="UniProtKB-UniPathway"/>
</dbReference>
<dbReference type="Gene3D" id="3.30.360.10">
    <property type="entry name" value="Dihydrodipicolinate Reductase, domain 2"/>
    <property type="match status" value="1"/>
</dbReference>